<dbReference type="EMBL" id="JAPDRK010000018">
    <property type="protein sequence ID" value="KAJ9604801.1"/>
    <property type="molecule type" value="Genomic_DNA"/>
</dbReference>
<organism evidence="2 3">
    <name type="scientific">Cladophialophora chaetospira</name>
    <dbReference type="NCBI Taxonomy" id="386627"/>
    <lineage>
        <taxon>Eukaryota</taxon>
        <taxon>Fungi</taxon>
        <taxon>Dikarya</taxon>
        <taxon>Ascomycota</taxon>
        <taxon>Pezizomycotina</taxon>
        <taxon>Eurotiomycetes</taxon>
        <taxon>Chaetothyriomycetidae</taxon>
        <taxon>Chaetothyriales</taxon>
        <taxon>Herpotrichiellaceae</taxon>
        <taxon>Cladophialophora</taxon>
    </lineage>
</organism>
<evidence type="ECO:0000256" key="1">
    <source>
        <dbReference type="SAM" id="MobiDB-lite"/>
    </source>
</evidence>
<accession>A0AA38X0Z3</accession>
<feature type="region of interest" description="Disordered" evidence="1">
    <location>
        <begin position="108"/>
        <end position="142"/>
    </location>
</feature>
<dbReference type="AlphaFoldDB" id="A0AA38X0Z3"/>
<evidence type="ECO:0000313" key="3">
    <source>
        <dbReference type="Proteomes" id="UP001172673"/>
    </source>
</evidence>
<keyword evidence="3" id="KW-1185">Reference proteome</keyword>
<reference evidence="2" key="1">
    <citation type="submission" date="2022-10" db="EMBL/GenBank/DDBJ databases">
        <title>Culturing micro-colonial fungi from biological soil crusts in the Mojave desert and describing Neophaeococcomyces mojavensis, and introducing the new genera and species Taxawa tesnikishii.</title>
        <authorList>
            <person name="Kurbessoian T."/>
            <person name="Stajich J.E."/>
        </authorList>
    </citation>
    <scope>NUCLEOTIDE SEQUENCE</scope>
    <source>
        <strain evidence="2">TK_41</strain>
    </source>
</reference>
<evidence type="ECO:0000313" key="2">
    <source>
        <dbReference type="EMBL" id="KAJ9604801.1"/>
    </source>
</evidence>
<gene>
    <name evidence="2" type="ORF">H2200_010916</name>
</gene>
<proteinExistence type="predicted"/>
<feature type="compositionally biased region" description="Basic and acidic residues" evidence="1">
    <location>
        <begin position="130"/>
        <end position="142"/>
    </location>
</feature>
<dbReference type="Proteomes" id="UP001172673">
    <property type="component" value="Unassembled WGS sequence"/>
</dbReference>
<feature type="compositionally biased region" description="Polar residues" evidence="1">
    <location>
        <begin position="108"/>
        <end position="128"/>
    </location>
</feature>
<name>A0AA38X0Z3_9EURO</name>
<sequence length="142" mass="16010">MEDNQEEQSEIKQQILKLLEDSSLAPCKVKAEKLIPEHRVASVKVQEAWLARPLNVGEEIARSYLATPEDVRSVSRGQEIRRQGESIHKIAATFLEMVEKDMKYMGMQTQAEDQNQGDETIPGTSTKMRQLVDKGKVSVDAL</sequence>
<protein>
    <submittedName>
        <fullName evidence="2">Uncharacterized protein</fullName>
    </submittedName>
</protein>
<comment type="caution">
    <text evidence="2">The sequence shown here is derived from an EMBL/GenBank/DDBJ whole genome shotgun (WGS) entry which is preliminary data.</text>
</comment>